<evidence type="ECO:0000256" key="2">
    <source>
        <dbReference type="ARBA" id="ARBA00023315"/>
    </source>
</evidence>
<dbReference type="AlphaFoldDB" id="A0A0D6DWU9"/>
<dbReference type="PANTHER" id="PTHR36449">
    <property type="entry name" value="ACETYLTRANSFERASE-RELATED"/>
    <property type="match status" value="1"/>
</dbReference>
<sequence length="201" mass="22883">MGINIIKLYDLISSIGIDESEKVLKQFEGITLEAGTHDVETFIRKKSIQFENASLSTTYLVFDEETNILLGFFSLANKPLTMSEKNFLKLSKNQQKKLNNSGQRIGTKYQINSFLIGQIGKNFSDDVHKSKSSITGKELLTLAYDKVVEASMIINAKYVWLECENVDYLNKFYKKFGFSEVQDYTSENGLKVMILKITKTN</sequence>
<keyword evidence="2" id="KW-0012">Acyltransferase</keyword>
<gene>
    <name evidence="3" type="ORF">LACPI_0781</name>
</gene>
<evidence type="ECO:0000313" key="3">
    <source>
        <dbReference type="EMBL" id="CEN27981.1"/>
    </source>
</evidence>
<reference evidence="4" key="1">
    <citation type="submission" date="2015-01" db="EMBL/GenBank/DDBJ databases">
        <authorList>
            <person name="Andreevskaya M."/>
        </authorList>
    </citation>
    <scope>NUCLEOTIDE SEQUENCE [LARGE SCALE GENOMIC DNA]</scope>
    <source>
        <strain evidence="4">MKFS47</strain>
    </source>
</reference>
<proteinExistence type="predicted"/>
<evidence type="ECO:0000313" key="4">
    <source>
        <dbReference type="Proteomes" id="UP000033166"/>
    </source>
</evidence>
<accession>A0A0D6DWU9</accession>
<dbReference type="GO" id="GO:0016746">
    <property type="term" value="F:acyltransferase activity"/>
    <property type="evidence" value="ECO:0007669"/>
    <property type="project" value="UniProtKB-KW"/>
</dbReference>
<dbReference type="EMBL" id="LN774769">
    <property type="protein sequence ID" value="CEN27981.1"/>
    <property type="molecule type" value="Genomic_DNA"/>
</dbReference>
<protein>
    <submittedName>
        <fullName evidence="3">Putative phage protein</fullName>
    </submittedName>
</protein>
<dbReference type="Proteomes" id="UP000033166">
    <property type="component" value="Chromosome I"/>
</dbReference>
<dbReference type="HOGENOM" id="CLU_081493_1_0_9"/>
<dbReference type="Gene3D" id="3.40.630.30">
    <property type="match status" value="1"/>
</dbReference>
<dbReference type="RefSeq" id="WP_050702972.1">
    <property type="nucleotide sequence ID" value="NZ_LN774769.1"/>
</dbReference>
<dbReference type="PANTHER" id="PTHR36449:SF1">
    <property type="entry name" value="ACETYLTRANSFERASE"/>
    <property type="match status" value="1"/>
</dbReference>
<name>A0A0D6DWU9_9LACT</name>
<evidence type="ECO:0000256" key="1">
    <source>
        <dbReference type="ARBA" id="ARBA00022679"/>
    </source>
</evidence>
<keyword evidence="1" id="KW-0808">Transferase</keyword>
<organism evidence="3 4">
    <name type="scientific">Pseudolactococcus piscium MKFS47</name>
    <dbReference type="NCBI Taxonomy" id="297352"/>
    <lineage>
        <taxon>Bacteria</taxon>
        <taxon>Bacillati</taxon>
        <taxon>Bacillota</taxon>
        <taxon>Bacilli</taxon>
        <taxon>Lactobacillales</taxon>
        <taxon>Streptococcaceae</taxon>
        <taxon>Pseudolactococcus</taxon>
    </lineage>
</organism>
<dbReference type="KEGG" id="lpk:LACPI_0781"/>